<keyword evidence="2" id="KW-0472">Membrane</keyword>
<gene>
    <name evidence="4" type="ORF">BIV57_05115</name>
</gene>
<feature type="transmembrane region" description="Helical" evidence="2">
    <location>
        <begin position="790"/>
        <end position="810"/>
    </location>
</feature>
<dbReference type="InterPro" id="IPR050834">
    <property type="entry name" value="Glycosyltransf_2"/>
</dbReference>
<name>A0A1J7BIY1_9ACTN</name>
<feature type="transmembrane region" description="Helical" evidence="2">
    <location>
        <begin position="708"/>
        <end position="728"/>
    </location>
</feature>
<dbReference type="InterPro" id="IPR001173">
    <property type="entry name" value="Glyco_trans_2-like"/>
</dbReference>
<dbReference type="EMBL" id="MLCF01000017">
    <property type="protein sequence ID" value="OIV38631.1"/>
    <property type="molecule type" value="Genomic_DNA"/>
</dbReference>
<dbReference type="InterPro" id="IPR029044">
    <property type="entry name" value="Nucleotide-diphossugar_trans"/>
</dbReference>
<feature type="transmembrane region" description="Helical" evidence="2">
    <location>
        <begin position="343"/>
        <end position="365"/>
    </location>
</feature>
<feature type="compositionally biased region" description="Low complexity" evidence="1">
    <location>
        <begin position="1194"/>
        <end position="1210"/>
    </location>
</feature>
<keyword evidence="2" id="KW-0812">Transmembrane</keyword>
<accession>A0A1J7BIY1</accession>
<evidence type="ECO:0000313" key="5">
    <source>
        <dbReference type="Proteomes" id="UP000243342"/>
    </source>
</evidence>
<feature type="region of interest" description="Disordered" evidence="1">
    <location>
        <begin position="430"/>
        <end position="453"/>
    </location>
</feature>
<feature type="transmembrane region" description="Helical" evidence="2">
    <location>
        <begin position="583"/>
        <end position="606"/>
    </location>
</feature>
<dbReference type="Gene3D" id="3.90.550.10">
    <property type="entry name" value="Spore Coat Polysaccharide Biosynthesis Protein SpsA, Chain A"/>
    <property type="match status" value="1"/>
</dbReference>
<feature type="transmembrane region" description="Helical" evidence="2">
    <location>
        <begin position="763"/>
        <end position="783"/>
    </location>
</feature>
<feature type="domain" description="Glycosyltransferase 2-like" evidence="3">
    <location>
        <begin position="3"/>
        <end position="71"/>
    </location>
</feature>
<feature type="transmembrane region" description="Helical" evidence="2">
    <location>
        <begin position="475"/>
        <end position="493"/>
    </location>
</feature>
<dbReference type="AlphaFoldDB" id="A0A1J7BIY1"/>
<reference evidence="4 5" key="1">
    <citation type="submission" date="2016-10" db="EMBL/GenBank/DDBJ databases">
        <title>Genome sequence of Streptomyces gilvigriseus MUSC 26.</title>
        <authorList>
            <person name="Lee L.-H."/>
            <person name="Ser H.-L."/>
        </authorList>
    </citation>
    <scope>NUCLEOTIDE SEQUENCE [LARGE SCALE GENOMIC DNA]</scope>
    <source>
        <strain evidence="4 5">MUSC 26</strain>
    </source>
</reference>
<dbReference type="PANTHER" id="PTHR43685:SF3">
    <property type="entry name" value="SLR2126 PROTEIN"/>
    <property type="match status" value="1"/>
</dbReference>
<feature type="compositionally biased region" description="Pro residues" evidence="1">
    <location>
        <begin position="1225"/>
        <end position="1237"/>
    </location>
</feature>
<comment type="caution">
    <text evidence="4">The sequence shown here is derived from an EMBL/GenBank/DDBJ whole genome shotgun (WGS) entry which is preliminary data.</text>
</comment>
<evidence type="ECO:0000256" key="1">
    <source>
        <dbReference type="SAM" id="MobiDB-lite"/>
    </source>
</evidence>
<sequence length="1237" mass="129098">MLVTHNGARWLPTALAGVLGQDRPVQRIVPVDTGSEDDSPRLLAETFGEPAVLHLARRTGFGAAVDAAVRATPALRQDQLPWQLSGHYDPDTGDWTPQPGYGYPQAAPAAGPGTDPAAGPEGAGHAEPDDHLAQLAAIGRTADRDAPRSVSLDPGAGPVEWLWLLHDDCSPEPDALRRLLRVAETGTAAHAGVADPNAGRTAVVGPKLRGWYDARQLLEVGSSIAPSGRRWTGLERREQDQGQHDGVRRVLAVSSAGMLVRRDVWESLGGFDRALPLMRDDADFGWRANAAGHRVLVAPDAIVRHAEAAARERRKIHAAHGGPHQVDKAGAAFTLLANTRAAALPWTLLRLVLGTLLRTLGYLVAKVPRQALDEVLGLASVLLRPYRVLAARRRRGRVRRIPHQKLRGLFPKPGATLTFAVEQLIGDLGRRGTESTSNSARHSAVETGPTSDDADFLDEGERFARLKRLSRRPGILLLVGLLLFSLLAFRNLLSGTLQGGALLPAPGGAGQLWSTFTAFWHPVGTGAAGAAPPWIAVPAALGSVLLGNASLAVTLMMVLAVPLAGFSAYLAARPLVTDRWVRIWLGAGYALAPAVTGGLAGGRLGMTVLAVLLPPLARSAVSAVGWTALGYRGRGEATATVDTPARHTGSWRSAWLAGLLLAVVTAFTPAVWPLALLLLAGTTVWLTLADRGDIASTDATLRGPRRALPLRVLALLAVPLVLDAPWSLKLLAHPARFLAQAGAADPAPRQHDLLGPLLSPGGAGAPAGWIYAGVLLAALAALLRADRLRAALACWTAAAVAAVLGLWAQHANVAGGPAWSGATVLVCTAALLAAAAIGAQDARTLVSGSAFGWRQPAALLTAALAALGPVAALGWWAWQGVDGGSSPLAARQAAQVPPFVAAESATTDQPRTLMLRATQGAGAESIDFTVVRGSGITLGDADVLAAQGANRSLTEAVRDLAAGTGGDQPQELADFAVRYIVARPPVDPALARTLDTTPGLTRLSQEGGTLLWRNDRVAARLTLRQAGDPAATKVLPAGRIGVDTRVPSGTGDRTVRLADRADGHWRATLDGKALTPAASSTDWAQTWKVPDSGGRLRVDYATPLGHRLWLGAQGLLVLVALVLALPGRNPELSDDTAAAEAEAAAAAAAAASGPPTGRRARRLAAQGATTSDAPAVPSPTPSPEAEYGTFSEDPYGYYQQPHPQPQEQEQPPAPYGDYATYPDYTPHPQPEPPGDGS</sequence>
<feature type="compositionally biased region" description="Low complexity" evidence="1">
    <location>
        <begin position="97"/>
        <end position="123"/>
    </location>
</feature>
<feature type="transmembrane region" description="Helical" evidence="2">
    <location>
        <begin position="655"/>
        <end position="688"/>
    </location>
</feature>
<evidence type="ECO:0000313" key="4">
    <source>
        <dbReference type="EMBL" id="OIV38631.1"/>
    </source>
</evidence>
<evidence type="ECO:0000256" key="2">
    <source>
        <dbReference type="SAM" id="Phobius"/>
    </source>
</evidence>
<proteinExistence type="predicted"/>
<protein>
    <recommendedName>
        <fullName evidence="3">Glycosyltransferase 2-like domain-containing protein</fullName>
    </recommendedName>
</protein>
<feature type="region of interest" description="Disordered" evidence="1">
    <location>
        <begin position="1148"/>
        <end position="1237"/>
    </location>
</feature>
<organism evidence="4 5">
    <name type="scientific">Mangrovactinospora gilvigrisea</name>
    <dbReference type="NCBI Taxonomy" id="1428644"/>
    <lineage>
        <taxon>Bacteria</taxon>
        <taxon>Bacillati</taxon>
        <taxon>Actinomycetota</taxon>
        <taxon>Actinomycetes</taxon>
        <taxon>Kitasatosporales</taxon>
        <taxon>Streptomycetaceae</taxon>
        <taxon>Mangrovactinospora</taxon>
    </lineage>
</organism>
<dbReference type="Proteomes" id="UP000243342">
    <property type="component" value="Unassembled WGS sequence"/>
</dbReference>
<keyword evidence="2" id="KW-1133">Transmembrane helix</keyword>
<keyword evidence="5" id="KW-1185">Reference proteome</keyword>
<dbReference type="Pfam" id="PF13641">
    <property type="entry name" value="Glyco_tranf_2_3"/>
    <property type="match status" value="1"/>
</dbReference>
<evidence type="ECO:0000259" key="3">
    <source>
        <dbReference type="Pfam" id="PF00535"/>
    </source>
</evidence>
<feature type="transmembrane region" description="Helical" evidence="2">
    <location>
        <begin position="816"/>
        <end position="837"/>
    </location>
</feature>
<dbReference type="STRING" id="1428644.BIV57_05115"/>
<dbReference type="Pfam" id="PF00535">
    <property type="entry name" value="Glycos_transf_2"/>
    <property type="match status" value="1"/>
</dbReference>
<dbReference type="SUPFAM" id="SSF53448">
    <property type="entry name" value="Nucleotide-diphospho-sugar transferases"/>
    <property type="match status" value="1"/>
</dbReference>
<feature type="region of interest" description="Disordered" evidence="1">
    <location>
        <begin position="83"/>
        <end position="127"/>
    </location>
</feature>
<feature type="transmembrane region" description="Helical" evidence="2">
    <location>
        <begin position="551"/>
        <end position="571"/>
    </location>
</feature>
<dbReference type="PANTHER" id="PTHR43685">
    <property type="entry name" value="GLYCOSYLTRANSFERASE"/>
    <property type="match status" value="1"/>
</dbReference>
<feature type="transmembrane region" description="Helical" evidence="2">
    <location>
        <begin position="857"/>
        <end position="878"/>
    </location>
</feature>